<organism evidence="1 2">
    <name type="scientific">Algibacter luteus</name>
    <dbReference type="NCBI Taxonomy" id="1178825"/>
    <lineage>
        <taxon>Bacteria</taxon>
        <taxon>Pseudomonadati</taxon>
        <taxon>Bacteroidota</taxon>
        <taxon>Flavobacteriia</taxon>
        <taxon>Flavobacteriales</taxon>
        <taxon>Flavobacteriaceae</taxon>
        <taxon>Algibacter</taxon>
    </lineage>
</organism>
<protein>
    <submittedName>
        <fullName evidence="1">Protein involved in gliding motility GldB</fullName>
    </submittedName>
</protein>
<dbReference type="InterPro" id="IPR019853">
    <property type="entry name" value="GldB-like"/>
</dbReference>
<accession>A0A1M6FD29</accession>
<dbReference type="STRING" id="1178825.SAMN05216261_2325"/>
<dbReference type="PROSITE" id="PS51257">
    <property type="entry name" value="PROKAR_LIPOPROTEIN"/>
    <property type="match status" value="1"/>
</dbReference>
<reference evidence="1 2" key="1">
    <citation type="submission" date="2016-11" db="EMBL/GenBank/DDBJ databases">
        <authorList>
            <person name="Jaros S."/>
            <person name="Januszkiewicz K."/>
            <person name="Wedrychowicz H."/>
        </authorList>
    </citation>
    <scope>NUCLEOTIDE SEQUENCE [LARGE SCALE GENOMIC DNA]</scope>
    <source>
        <strain evidence="1 2">CGMCC 1.12213</strain>
    </source>
</reference>
<sequence>MPFKFSMKPTLLFLIIGIMAVSCKNERSLEQDIAKINTNVQIERFDRLFANVDSLKLDNLKTAYPFMFSEKYPDSLWLAKSNDTLQVQLFDAVDETFADFENTETEIESLFNHLKYYFPEFNPPRIITTTSDVDYRNKVIVTDTIALIALDTYLGTSHEFYSGIANYLKANLNKEQIVVDLAEAYAKKYTFQQERKTLLDEMIYFGKLLYFKDVMLPFKTEAERIGYTEAQLKWAQANESYIWRYFVSREMLFSTDSKLPGRFINPAPFSKFFLEEIDTDSPGRIGQYIGWQIVRAYMNQNDVSLKEMLIKSTEDIFNNSKFKPRK</sequence>
<gene>
    <name evidence="1" type="ORF">SAMN05216261_2325</name>
</gene>
<name>A0A1M6FD29_9FLAO</name>
<dbReference type="eggNOG" id="COG5504">
    <property type="taxonomic scope" value="Bacteria"/>
</dbReference>
<dbReference type="NCBIfam" id="TIGR03514">
    <property type="entry name" value="GldB_lipo"/>
    <property type="match status" value="1"/>
</dbReference>
<dbReference type="AlphaFoldDB" id="A0A1M6FD29"/>
<dbReference type="Pfam" id="PF25594">
    <property type="entry name" value="GldB_lipo"/>
    <property type="match status" value="1"/>
</dbReference>
<evidence type="ECO:0000313" key="1">
    <source>
        <dbReference type="EMBL" id="SHI95553.1"/>
    </source>
</evidence>
<proteinExistence type="predicted"/>
<dbReference type="Proteomes" id="UP000184396">
    <property type="component" value="Unassembled WGS sequence"/>
</dbReference>
<evidence type="ECO:0000313" key="2">
    <source>
        <dbReference type="Proteomes" id="UP000184396"/>
    </source>
</evidence>
<keyword evidence="2" id="KW-1185">Reference proteome</keyword>
<dbReference type="EMBL" id="FQYK01000005">
    <property type="protein sequence ID" value="SHI95553.1"/>
    <property type="molecule type" value="Genomic_DNA"/>
</dbReference>